<organism evidence="3 4">
    <name type="scientific">Blyttiomyces helicus</name>
    <dbReference type="NCBI Taxonomy" id="388810"/>
    <lineage>
        <taxon>Eukaryota</taxon>
        <taxon>Fungi</taxon>
        <taxon>Fungi incertae sedis</taxon>
        <taxon>Chytridiomycota</taxon>
        <taxon>Chytridiomycota incertae sedis</taxon>
        <taxon>Chytridiomycetes</taxon>
        <taxon>Chytridiomycetes incertae sedis</taxon>
        <taxon>Blyttiomyces</taxon>
    </lineage>
</organism>
<evidence type="ECO:0000313" key="4">
    <source>
        <dbReference type="Proteomes" id="UP000269721"/>
    </source>
</evidence>
<evidence type="ECO:0000259" key="2">
    <source>
        <dbReference type="SMART" id="SM00955"/>
    </source>
</evidence>
<name>A0A4P9WF56_9FUNG</name>
<proteinExistence type="predicted"/>
<dbReference type="Pfam" id="PF00773">
    <property type="entry name" value="RNB"/>
    <property type="match status" value="1"/>
</dbReference>
<feature type="domain" description="RNB" evidence="2">
    <location>
        <begin position="646"/>
        <end position="1031"/>
    </location>
</feature>
<dbReference type="Proteomes" id="UP000269721">
    <property type="component" value="Unassembled WGS sequence"/>
</dbReference>
<protein>
    <recommendedName>
        <fullName evidence="2">RNB domain-containing protein</fullName>
    </recommendedName>
</protein>
<dbReference type="AlphaFoldDB" id="A0A4P9WF56"/>
<evidence type="ECO:0000256" key="1">
    <source>
        <dbReference type="SAM" id="MobiDB-lite"/>
    </source>
</evidence>
<dbReference type="PANTHER" id="PTHR23355">
    <property type="entry name" value="RIBONUCLEASE"/>
    <property type="match status" value="1"/>
</dbReference>
<dbReference type="InterPro" id="IPR050180">
    <property type="entry name" value="RNR_Ribonuclease"/>
</dbReference>
<dbReference type="EMBL" id="KZ995594">
    <property type="protein sequence ID" value="RKO90363.1"/>
    <property type="molecule type" value="Genomic_DNA"/>
</dbReference>
<dbReference type="GO" id="GO:0003723">
    <property type="term" value="F:RNA binding"/>
    <property type="evidence" value="ECO:0007669"/>
    <property type="project" value="InterPro"/>
</dbReference>
<dbReference type="OrthoDB" id="2285229at2759"/>
<sequence length="1171" mass="127476">MLRCSARPASRSRLPQARATAPTYAAAASTRLLSNTALRAPSCTSSPNLPSTRRVALSTPSRAARFHSTPSPRSFSELDSLNVIEGTEELSGENTAEALGARMPALAPGDLVEVVRRGRPALGILIEVSPRGFGPTCKTLLDNGHCLEHRESDVVFQIPAWSRSGLALRPLSPFEGTLYKTGLSPESSAILEKIQIPSSVLAHIPKFSAASLRYTTMKAKEIEGLYSAFRADEPDAVRIVTVNDVARHLFAPAKSGSAQNNNVYAPTSAELHAAFAVLMKSERYFGPRDYRFLRQKREFIVRSQDEVERIDWLMKQMREHLAYTEALRSSEKAKCLPPTPSTPSSNSASTASPASPGEKTIPHPDGDASPASTPPVTLPASESSSSASPSKSSTEVSPSNVPAASADANGASREYGALLTPSRPVRPPPPETPPALTLFLEKVRKMITWYRETNGLPSTSADASPPLPVITYTVEDNHFFDAVKAVAMEPRDNFNVYRPFVLGSMLRNLAPLFSDRLHSEDCGTLLRECGVWTRWENLTMYRKTQKGRVVWLEGHGMRKWAEPVGRLMEKCGEEMLEGPEFNYDAQGRLMAEPRPPAAVAQKTPAAGEAPTHNPAALVEMVKTMIEPPSAAPTTAFYQTDLCAAIRRDFGDMPVYVIDDPTAHELDDGMSIEETPAGTWIHVHIADPTAYIPPSHPLALVAQLRGNSVYLPERHYPMMPDALSNERFNLGAGLCAMTFSARLGSDGEIADYAVTPSILRNVKILHYDDIDAVLDWSTIYGISQPAAERSPWVQRYFEKRGITGPGKPSDSAPGVDARGAAELRILQKLTRSHFELRLKRGGFTSDQPDASLRVTPYPQPITPLRPVAPFVPSPEQYPTISITPTSCGILAPAHTLVSESMMLAGRVAAKFCADRSVPAAFRGQPHILTAGYTNQDLPTRGAVKEMLDSVMAGRDPSSGVISNASFRRLLPVMPPASMTLHPAGHYSMGIPGLAVGEPIKPSACVGYVKVTSPLRRFKDMVVHWNIKTRLLADKTGTTPRYAFDLAAVKSIGLRMHALERSTNALSKSTDKHWATEWVYRREMFAQGHRSIGDVPVTDLVAPAIDHSRPLGPKTDAVVYTGVVVNDSRVMVIELGGTEEKWFNAGGAKPGDVVKIVVDECVPYRDFMAFRPA</sequence>
<feature type="compositionally biased region" description="Low complexity" evidence="1">
    <location>
        <begin position="378"/>
        <end position="399"/>
    </location>
</feature>
<reference evidence="4" key="1">
    <citation type="journal article" date="2018" name="Nat. Microbiol.">
        <title>Leveraging single-cell genomics to expand the fungal tree of life.</title>
        <authorList>
            <person name="Ahrendt S.R."/>
            <person name="Quandt C.A."/>
            <person name="Ciobanu D."/>
            <person name="Clum A."/>
            <person name="Salamov A."/>
            <person name="Andreopoulos B."/>
            <person name="Cheng J.F."/>
            <person name="Woyke T."/>
            <person name="Pelin A."/>
            <person name="Henrissat B."/>
            <person name="Reynolds N.K."/>
            <person name="Benny G.L."/>
            <person name="Smith M.E."/>
            <person name="James T.Y."/>
            <person name="Grigoriev I.V."/>
        </authorList>
    </citation>
    <scope>NUCLEOTIDE SEQUENCE [LARGE SCALE GENOMIC DNA]</scope>
</reference>
<evidence type="ECO:0000313" key="3">
    <source>
        <dbReference type="EMBL" id="RKO90363.1"/>
    </source>
</evidence>
<feature type="compositionally biased region" description="Low complexity" evidence="1">
    <location>
        <begin position="342"/>
        <end position="356"/>
    </location>
</feature>
<dbReference type="InterPro" id="IPR012340">
    <property type="entry name" value="NA-bd_OB-fold"/>
</dbReference>
<accession>A0A4P9WF56</accession>
<dbReference type="SUPFAM" id="SSF50249">
    <property type="entry name" value="Nucleic acid-binding proteins"/>
    <property type="match status" value="1"/>
</dbReference>
<gene>
    <name evidence="3" type="ORF">BDK51DRAFT_38780</name>
</gene>
<dbReference type="GO" id="GO:0000175">
    <property type="term" value="F:3'-5'-RNA exonuclease activity"/>
    <property type="evidence" value="ECO:0007669"/>
    <property type="project" value="TreeGrafter"/>
</dbReference>
<dbReference type="GO" id="GO:0000932">
    <property type="term" value="C:P-body"/>
    <property type="evidence" value="ECO:0007669"/>
    <property type="project" value="TreeGrafter"/>
</dbReference>
<dbReference type="InterPro" id="IPR001900">
    <property type="entry name" value="RNase_II/R"/>
</dbReference>
<dbReference type="GO" id="GO:0006402">
    <property type="term" value="P:mRNA catabolic process"/>
    <property type="evidence" value="ECO:0007669"/>
    <property type="project" value="TreeGrafter"/>
</dbReference>
<keyword evidence="4" id="KW-1185">Reference proteome</keyword>
<dbReference type="SMART" id="SM00955">
    <property type="entry name" value="RNB"/>
    <property type="match status" value="1"/>
</dbReference>
<feature type="region of interest" description="Disordered" evidence="1">
    <location>
        <begin position="329"/>
        <end position="408"/>
    </location>
</feature>
<dbReference type="PANTHER" id="PTHR23355:SF65">
    <property type="entry name" value="EXORIBONUCLEASE CYT-4, PUTATIVE (AFU_ORTHOLOGUE AFUA_7G01550)-RELATED"/>
    <property type="match status" value="1"/>
</dbReference>